<feature type="region of interest" description="Disordered" evidence="2">
    <location>
        <begin position="26"/>
        <end position="45"/>
    </location>
</feature>
<dbReference type="PROSITE" id="PS50084">
    <property type="entry name" value="KH_TYPE_1"/>
    <property type="match status" value="1"/>
</dbReference>
<dbReference type="SMART" id="SM00322">
    <property type="entry name" value="KH"/>
    <property type="match status" value="1"/>
</dbReference>
<keyword evidence="1" id="KW-0694">RNA-binding</keyword>
<dbReference type="GO" id="GO:0005737">
    <property type="term" value="C:cytoplasm"/>
    <property type="evidence" value="ECO:0007669"/>
    <property type="project" value="TreeGrafter"/>
</dbReference>
<dbReference type="SUPFAM" id="SSF54791">
    <property type="entry name" value="Eukaryotic type KH-domain (KH-domain type I)"/>
    <property type="match status" value="1"/>
</dbReference>
<dbReference type="GO" id="GO:0034518">
    <property type="term" value="C:RNA cap binding complex"/>
    <property type="evidence" value="ECO:0007669"/>
    <property type="project" value="TreeGrafter"/>
</dbReference>
<feature type="compositionally biased region" description="Basic and acidic residues" evidence="2">
    <location>
        <begin position="285"/>
        <end position="294"/>
    </location>
</feature>
<accession>A0A498SKU0</accession>
<evidence type="ECO:0000313" key="5">
    <source>
        <dbReference type="Proteomes" id="UP000276991"/>
    </source>
</evidence>
<feature type="compositionally biased region" description="Polar residues" evidence="2">
    <location>
        <begin position="317"/>
        <end position="341"/>
    </location>
</feature>
<dbReference type="GO" id="GO:1901190">
    <property type="term" value="P:regulation of formation of translation initiation ternary complex"/>
    <property type="evidence" value="ECO:0007669"/>
    <property type="project" value="TreeGrafter"/>
</dbReference>
<evidence type="ECO:0000256" key="1">
    <source>
        <dbReference type="PROSITE-ProRule" id="PRU00117"/>
    </source>
</evidence>
<dbReference type="GO" id="GO:0008190">
    <property type="term" value="F:eukaryotic initiation factor 4E binding"/>
    <property type="evidence" value="ECO:0007669"/>
    <property type="project" value="InterPro"/>
</dbReference>
<dbReference type="InterPro" id="IPR004087">
    <property type="entry name" value="KH_dom"/>
</dbReference>
<dbReference type="GO" id="GO:0003743">
    <property type="term" value="F:translation initiation factor activity"/>
    <property type="evidence" value="ECO:0007669"/>
    <property type="project" value="TreeGrafter"/>
</dbReference>
<feature type="domain" description="K Homology" evidence="3">
    <location>
        <begin position="145"/>
        <end position="216"/>
    </location>
</feature>
<dbReference type="STRING" id="6277.A0A498SKU0"/>
<keyword evidence="5" id="KW-1185">Reference proteome</keyword>
<feature type="compositionally biased region" description="Polar residues" evidence="2">
    <location>
        <begin position="301"/>
        <end position="310"/>
    </location>
</feature>
<name>A0A498SKU0_ACAVI</name>
<sequence length="397" mass="43802">MMELVELRAMGWRPSLAHTQYYLNRPEQQQQQQQQQIDPAPISAPPFGTIPVNPFGNFAGPPPPLYVGGDVNNPVIAPQPTPASFYLIPAAAASGWARPIITPGVVPSGNILPQLTPIDVEAWAKANKQLQQTKLKTKTPQSRVPQLREEMIIRNSDSGKIMGVKGRRVAVVEELSKTVISFQKVDSKCKDRTLTITGSNQESIDYAKRLIEQTIRRNVSPNRTETNGVEIDDNDDDGDDDVGISIETTQDGTLKLSCADPQVLQAAQAALSEYLTRVGRNHSRISAEEREQRKERRKSMPLQSSSNRQIANCDVSPVSTNNVQWRSSGKTGSTPNLTQLNSTAAGSGIVTKISISKQRYDRAQLLELRSSVGYLDSKTTAIIYELEIERTQRTNES</sequence>
<dbReference type="Pfam" id="PF00013">
    <property type="entry name" value="KH_1"/>
    <property type="match status" value="1"/>
</dbReference>
<dbReference type="AlphaFoldDB" id="A0A498SKU0"/>
<dbReference type="GO" id="GO:0045727">
    <property type="term" value="P:positive regulation of translation"/>
    <property type="evidence" value="ECO:0007669"/>
    <property type="project" value="InterPro"/>
</dbReference>
<dbReference type="CDD" id="cd22454">
    <property type="entry name" value="KH-I_Mextli_like"/>
    <property type="match status" value="1"/>
</dbReference>
<dbReference type="PANTHER" id="PTHR20849">
    <property type="entry name" value="EUKARYOTIC TRANSLATION INITIATION FACTOR 4E-BINDING PROTEIN MEXTLI"/>
    <property type="match status" value="1"/>
</dbReference>
<proteinExistence type="predicted"/>
<reference evidence="4 5" key="1">
    <citation type="submission" date="2018-08" db="EMBL/GenBank/DDBJ databases">
        <authorList>
            <person name="Laetsch R D."/>
            <person name="Stevens L."/>
            <person name="Kumar S."/>
            <person name="Blaxter L. M."/>
        </authorList>
    </citation>
    <scope>NUCLEOTIDE SEQUENCE [LARGE SCALE GENOMIC DNA]</scope>
</reference>
<evidence type="ECO:0000256" key="2">
    <source>
        <dbReference type="SAM" id="MobiDB-lite"/>
    </source>
</evidence>
<organism evidence="4 5">
    <name type="scientific">Acanthocheilonema viteae</name>
    <name type="common">Filarial nematode worm</name>
    <name type="synonym">Dipetalonema viteae</name>
    <dbReference type="NCBI Taxonomy" id="6277"/>
    <lineage>
        <taxon>Eukaryota</taxon>
        <taxon>Metazoa</taxon>
        <taxon>Ecdysozoa</taxon>
        <taxon>Nematoda</taxon>
        <taxon>Chromadorea</taxon>
        <taxon>Rhabditida</taxon>
        <taxon>Spirurina</taxon>
        <taxon>Spiruromorpha</taxon>
        <taxon>Filarioidea</taxon>
        <taxon>Onchocercidae</taxon>
        <taxon>Acanthocheilonema</taxon>
    </lineage>
</organism>
<dbReference type="InterPro" id="IPR036612">
    <property type="entry name" value="KH_dom_type_1_sf"/>
</dbReference>
<protein>
    <recommendedName>
        <fullName evidence="3">K Homology domain-containing protein</fullName>
    </recommendedName>
</protein>
<dbReference type="EMBL" id="UPTC01002017">
    <property type="protein sequence ID" value="VBB32916.1"/>
    <property type="molecule type" value="Genomic_DNA"/>
</dbReference>
<gene>
    <name evidence="4" type="ORF">NAV_LOCUS7707</name>
</gene>
<dbReference type="OrthoDB" id="6357832at2759"/>
<dbReference type="PANTHER" id="PTHR20849:SF2">
    <property type="entry name" value="EUKARYOTIC TRANSLATION INITIATION FACTOR 4E-BINDING PROTEIN MEXTLI"/>
    <property type="match status" value="1"/>
</dbReference>
<dbReference type="Gene3D" id="3.30.1370.10">
    <property type="entry name" value="K Homology domain, type 1"/>
    <property type="match status" value="1"/>
</dbReference>
<dbReference type="FunFam" id="3.30.1370.10:FF:000072">
    <property type="entry name" value="Uncharacterized protein, isoform A"/>
    <property type="match status" value="1"/>
</dbReference>
<evidence type="ECO:0000313" key="4">
    <source>
        <dbReference type="EMBL" id="VBB32916.1"/>
    </source>
</evidence>
<dbReference type="InterPro" id="IPR040160">
    <property type="entry name" value="Mxt"/>
</dbReference>
<dbReference type="Proteomes" id="UP000276991">
    <property type="component" value="Unassembled WGS sequence"/>
</dbReference>
<dbReference type="GO" id="GO:0003723">
    <property type="term" value="F:RNA binding"/>
    <property type="evidence" value="ECO:0007669"/>
    <property type="project" value="UniProtKB-UniRule"/>
</dbReference>
<evidence type="ECO:0000259" key="3">
    <source>
        <dbReference type="SMART" id="SM00322"/>
    </source>
</evidence>
<dbReference type="InterPro" id="IPR004088">
    <property type="entry name" value="KH_dom_type_1"/>
</dbReference>
<feature type="region of interest" description="Disordered" evidence="2">
    <location>
        <begin position="282"/>
        <end position="341"/>
    </location>
</feature>